<evidence type="ECO:0000313" key="3">
    <source>
        <dbReference type="Proteomes" id="UP000186817"/>
    </source>
</evidence>
<sequence>MLPEVTHIVLDELHERDKPLLFPARSRELSANGAPAAGSLMPRAKVDRAPRDRSRSPTQVLDGKAAEVCAAQFHSFAQKASRKSAAKPLSLTEVHERLETLLADEEKQGQQLTRLRGKVDDLHRRLRLLASCR</sequence>
<accession>A0A1Q9DV66</accession>
<reference evidence="2 3" key="1">
    <citation type="submission" date="2016-02" db="EMBL/GenBank/DDBJ databases">
        <title>Genome analysis of coral dinoflagellate symbionts highlights evolutionary adaptations to a symbiotic lifestyle.</title>
        <authorList>
            <person name="Aranda M."/>
            <person name="Li Y."/>
            <person name="Liew Y.J."/>
            <person name="Baumgarten S."/>
            <person name="Simakov O."/>
            <person name="Wilson M."/>
            <person name="Piel J."/>
            <person name="Ashoor H."/>
            <person name="Bougouffa S."/>
            <person name="Bajic V.B."/>
            <person name="Ryu T."/>
            <person name="Ravasi T."/>
            <person name="Bayer T."/>
            <person name="Micklem G."/>
            <person name="Kim H."/>
            <person name="Bhak J."/>
            <person name="Lajeunesse T.C."/>
            <person name="Voolstra C.R."/>
        </authorList>
    </citation>
    <scope>NUCLEOTIDE SEQUENCE [LARGE SCALE GENOMIC DNA]</scope>
    <source>
        <strain evidence="2 3">CCMP2467</strain>
    </source>
</reference>
<evidence type="ECO:0000313" key="2">
    <source>
        <dbReference type="EMBL" id="OLP99054.1"/>
    </source>
</evidence>
<gene>
    <name evidence="2" type="ORF">AK812_SmicGene18428</name>
</gene>
<name>A0A1Q9DV66_SYMMI</name>
<dbReference type="EMBL" id="LSRX01000375">
    <property type="protein sequence ID" value="OLP99054.1"/>
    <property type="molecule type" value="Genomic_DNA"/>
</dbReference>
<keyword evidence="3" id="KW-1185">Reference proteome</keyword>
<dbReference type="AlphaFoldDB" id="A0A1Q9DV66"/>
<evidence type="ECO:0000256" key="1">
    <source>
        <dbReference type="SAM" id="MobiDB-lite"/>
    </source>
</evidence>
<proteinExistence type="predicted"/>
<feature type="region of interest" description="Disordered" evidence="1">
    <location>
        <begin position="27"/>
        <end position="61"/>
    </location>
</feature>
<feature type="non-terminal residue" evidence="2">
    <location>
        <position position="133"/>
    </location>
</feature>
<feature type="compositionally biased region" description="Basic and acidic residues" evidence="1">
    <location>
        <begin position="44"/>
        <end position="55"/>
    </location>
</feature>
<comment type="caution">
    <text evidence="2">The sequence shown here is derived from an EMBL/GenBank/DDBJ whole genome shotgun (WGS) entry which is preliminary data.</text>
</comment>
<dbReference type="Proteomes" id="UP000186817">
    <property type="component" value="Unassembled WGS sequence"/>
</dbReference>
<organism evidence="2 3">
    <name type="scientific">Symbiodinium microadriaticum</name>
    <name type="common">Dinoflagellate</name>
    <name type="synonym">Zooxanthella microadriatica</name>
    <dbReference type="NCBI Taxonomy" id="2951"/>
    <lineage>
        <taxon>Eukaryota</taxon>
        <taxon>Sar</taxon>
        <taxon>Alveolata</taxon>
        <taxon>Dinophyceae</taxon>
        <taxon>Suessiales</taxon>
        <taxon>Symbiodiniaceae</taxon>
        <taxon>Symbiodinium</taxon>
    </lineage>
</organism>
<protein>
    <submittedName>
        <fullName evidence="2">Uncharacterized protein</fullName>
    </submittedName>
</protein>